<evidence type="ECO:0000256" key="1">
    <source>
        <dbReference type="SAM" id="MobiDB-lite"/>
    </source>
</evidence>
<dbReference type="AlphaFoldDB" id="A0A4Q7VWH1"/>
<evidence type="ECO:0000313" key="4">
    <source>
        <dbReference type="Proteomes" id="UP000293671"/>
    </source>
</evidence>
<feature type="compositionally biased region" description="Basic and acidic residues" evidence="1">
    <location>
        <begin position="62"/>
        <end position="82"/>
    </location>
</feature>
<dbReference type="Proteomes" id="UP000293671">
    <property type="component" value="Unassembled WGS sequence"/>
</dbReference>
<evidence type="ECO:0008006" key="5">
    <source>
        <dbReference type="Google" id="ProtNLM"/>
    </source>
</evidence>
<keyword evidence="4" id="KW-1185">Reference proteome</keyword>
<accession>A0A4Q7VWH1</accession>
<feature type="region of interest" description="Disordered" evidence="1">
    <location>
        <begin position="45"/>
        <end position="119"/>
    </location>
</feature>
<dbReference type="OrthoDB" id="121460at2"/>
<feature type="chain" id="PRO_5020881173" description="DUF4148 domain-containing protein" evidence="2">
    <location>
        <begin position="27"/>
        <end position="119"/>
    </location>
</feature>
<feature type="signal peptide" evidence="2">
    <location>
        <begin position="1"/>
        <end position="26"/>
    </location>
</feature>
<keyword evidence="2" id="KW-0732">Signal</keyword>
<evidence type="ECO:0000256" key="2">
    <source>
        <dbReference type="SAM" id="SignalP"/>
    </source>
</evidence>
<comment type="caution">
    <text evidence="3">The sequence shown here is derived from an EMBL/GenBank/DDBJ whole genome shotgun (WGS) entry which is preliminary data.</text>
</comment>
<proteinExistence type="predicted"/>
<dbReference type="EMBL" id="SHKP01000005">
    <property type="protein sequence ID" value="RZU00835.1"/>
    <property type="molecule type" value="Genomic_DNA"/>
</dbReference>
<organism evidence="3 4">
    <name type="scientific">Rivibacter subsaxonicus</name>
    <dbReference type="NCBI Taxonomy" id="457575"/>
    <lineage>
        <taxon>Bacteria</taxon>
        <taxon>Pseudomonadati</taxon>
        <taxon>Pseudomonadota</taxon>
        <taxon>Betaproteobacteria</taxon>
        <taxon>Burkholderiales</taxon>
        <taxon>Rivibacter</taxon>
    </lineage>
</organism>
<name>A0A4Q7VWH1_9BURK</name>
<gene>
    <name evidence="3" type="ORF">EV670_1548</name>
</gene>
<evidence type="ECO:0000313" key="3">
    <source>
        <dbReference type="EMBL" id="RZU00835.1"/>
    </source>
</evidence>
<sequence length="119" mass="13095">MSQTRFPIYLLGIVSVLMAGSATAQAAGAVPGANTPRIDQRLANQEQRIDQGIASGALTTREAARMDRQQDHIDTMENRAKADGSVTRVERRHLAKAQHHGSRSIRRQKHDAQRVATRS</sequence>
<feature type="compositionally biased region" description="Basic residues" evidence="1">
    <location>
        <begin position="90"/>
        <end position="109"/>
    </location>
</feature>
<reference evidence="3 4" key="1">
    <citation type="submission" date="2019-02" db="EMBL/GenBank/DDBJ databases">
        <title>Genomic Encyclopedia of Type Strains, Phase IV (KMG-IV): sequencing the most valuable type-strain genomes for metagenomic binning, comparative biology and taxonomic classification.</title>
        <authorList>
            <person name="Goeker M."/>
        </authorList>
    </citation>
    <scope>NUCLEOTIDE SEQUENCE [LARGE SCALE GENOMIC DNA]</scope>
    <source>
        <strain evidence="3 4">DSM 19570</strain>
    </source>
</reference>
<protein>
    <recommendedName>
        <fullName evidence="5">DUF4148 domain-containing protein</fullName>
    </recommendedName>
</protein>
<dbReference type="RefSeq" id="WP_130431269.1">
    <property type="nucleotide sequence ID" value="NZ_SHKP01000005.1"/>
</dbReference>